<dbReference type="Proteomes" id="UP001337655">
    <property type="component" value="Unassembled WGS sequence"/>
</dbReference>
<protein>
    <submittedName>
        <fullName evidence="2">Uncharacterized protein</fullName>
    </submittedName>
</protein>
<dbReference type="GeneID" id="89925752"/>
<feature type="compositionally biased region" description="Low complexity" evidence="1">
    <location>
        <begin position="1"/>
        <end position="10"/>
    </location>
</feature>
<feature type="compositionally biased region" description="Basic residues" evidence="1">
    <location>
        <begin position="20"/>
        <end position="38"/>
    </location>
</feature>
<dbReference type="AlphaFoldDB" id="A0AAV9PFL1"/>
<dbReference type="EMBL" id="JAVRRT010000006">
    <property type="protein sequence ID" value="KAK5171262.1"/>
    <property type="molecule type" value="Genomic_DNA"/>
</dbReference>
<comment type="caution">
    <text evidence="2">The sequence shown here is derived from an EMBL/GenBank/DDBJ whole genome shotgun (WGS) entry which is preliminary data.</text>
</comment>
<proteinExistence type="predicted"/>
<keyword evidence="3" id="KW-1185">Reference proteome</keyword>
<sequence length="131" mass="14516">MPRTTHTTTTARKPGLMSRLRARPARRREAKVTTKHSKNPITGTHKTTRTTETHPNGLGHHGHGGRGPMASSSRTHHTTTTAAPVHHQRRKPSMGDKLVGGLKRTFARSPGKKVHLANKDVGCWHEENAWH</sequence>
<organism evidence="2 3">
    <name type="scientific">Saxophila tyrrhenica</name>
    <dbReference type="NCBI Taxonomy" id="1690608"/>
    <lineage>
        <taxon>Eukaryota</taxon>
        <taxon>Fungi</taxon>
        <taxon>Dikarya</taxon>
        <taxon>Ascomycota</taxon>
        <taxon>Pezizomycotina</taxon>
        <taxon>Dothideomycetes</taxon>
        <taxon>Dothideomycetidae</taxon>
        <taxon>Mycosphaerellales</taxon>
        <taxon>Extremaceae</taxon>
        <taxon>Saxophila</taxon>
    </lineage>
</organism>
<dbReference type="RefSeq" id="XP_064660290.1">
    <property type="nucleotide sequence ID" value="XM_064801660.1"/>
</dbReference>
<name>A0AAV9PFL1_9PEZI</name>
<feature type="region of interest" description="Disordered" evidence="1">
    <location>
        <begin position="1"/>
        <end position="98"/>
    </location>
</feature>
<evidence type="ECO:0000256" key="1">
    <source>
        <dbReference type="SAM" id="MobiDB-lite"/>
    </source>
</evidence>
<accession>A0AAV9PFL1</accession>
<gene>
    <name evidence="2" type="ORF">LTR77_004406</name>
</gene>
<evidence type="ECO:0000313" key="2">
    <source>
        <dbReference type="EMBL" id="KAK5171262.1"/>
    </source>
</evidence>
<evidence type="ECO:0000313" key="3">
    <source>
        <dbReference type="Proteomes" id="UP001337655"/>
    </source>
</evidence>
<reference evidence="2 3" key="1">
    <citation type="submission" date="2023-08" db="EMBL/GenBank/DDBJ databases">
        <title>Black Yeasts Isolated from many extreme environments.</title>
        <authorList>
            <person name="Coleine C."/>
            <person name="Stajich J.E."/>
            <person name="Selbmann L."/>
        </authorList>
    </citation>
    <scope>NUCLEOTIDE SEQUENCE [LARGE SCALE GENOMIC DNA]</scope>
    <source>
        <strain evidence="2 3">CCFEE 5935</strain>
    </source>
</reference>